<protein>
    <submittedName>
        <fullName evidence="4">CspA family cold shock protein</fullName>
    </submittedName>
</protein>
<dbReference type="SUPFAM" id="SSF50249">
    <property type="entry name" value="Nucleic acid-binding proteins"/>
    <property type="match status" value="1"/>
</dbReference>
<name>A0ABU0NDV5_9MOLU</name>
<dbReference type="InterPro" id="IPR051373">
    <property type="entry name" value="Lin-28_RNA-binding"/>
</dbReference>
<dbReference type="PANTHER" id="PTHR46109:SF1">
    <property type="entry name" value="PROTEIN LIN-28 HOMOLOG"/>
    <property type="match status" value="1"/>
</dbReference>
<dbReference type="InterPro" id="IPR011129">
    <property type="entry name" value="CSD"/>
</dbReference>
<organism evidence="4 5">
    <name type="scientific">Mycoplasma yeatsii</name>
    <dbReference type="NCBI Taxonomy" id="51365"/>
    <lineage>
        <taxon>Bacteria</taxon>
        <taxon>Bacillati</taxon>
        <taxon>Mycoplasmatota</taxon>
        <taxon>Mollicutes</taxon>
        <taxon>Mycoplasmataceae</taxon>
        <taxon>Mycoplasma</taxon>
    </lineage>
</organism>
<dbReference type="CDD" id="cd04458">
    <property type="entry name" value="CSP_CDS"/>
    <property type="match status" value="1"/>
</dbReference>
<evidence type="ECO:0000313" key="4">
    <source>
        <dbReference type="EMBL" id="MDQ0567628.1"/>
    </source>
</evidence>
<dbReference type="InterPro" id="IPR002059">
    <property type="entry name" value="CSP_DNA-bd"/>
</dbReference>
<dbReference type="Pfam" id="PF00313">
    <property type="entry name" value="CSD"/>
    <property type="match status" value="1"/>
</dbReference>
<dbReference type="Proteomes" id="UP001236620">
    <property type="component" value="Unassembled WGS sequence"/>
</dbReference>
<dbReference type="EMBL" id="JAUSWP010000001">
    <property type="protein sequence ID" value="MDQ0567628.1"/>
    <property type="molecule type" value="Genomic_DNA"/>
</dbReference>
<evidence type="ECO:0000313" key="5">
    <source>
        <dbReference type="Proteomes" id="UP001236620"/>
    </source>
</evidence>
<accession>A0ABU0NDV5</accession>
<gene>
    <name evidence="4" type="ORF">J2Z63_000249</name>
</gene>
<dbReference type="Gene3D" id="2.40.50.140">
    <property type="entry name" value="Nucleic acid-binding proteins"/>
    <property type="match status" value="1"/>
</dbReference>
<reference evidence="4" key="1">
    <citation type="submission" date="2023-07" db="EMBL/GenBank/DDBJ databases">
        <title>Genomic Encyclopedia of Type Strains, Phase IV (KMG-IV): sequencing the most valuable type-strain genomes for metagenomic binning, comparative biology and taxonomic classification.</title>
        <authorList>
            <person name="Goeker M."/>
        </authorList>
    </citation>
    <scope>NUCLEOTIDE SEQUENCE [LARGE SCALE GENOMIC DNA]</scope>
    <source>
        <strain evidence="4">DSM 22019</strain>
    </source>
</reference>
<proteinExistence type="predicted"/>
<sequence>MNSGTIKWFDREKGFGFIVDDVERIDVFVYYLNINSEDIKNINSGDKVSYKLAKGQKGFEALNVSKK</sequence>
<feature type="domain" description="CSD" evidence="3">
    <location>
        <begin position="1"/>
        <end position="66"/>
    </location>
</feature>
<evidence type="ECO:0000259" key="3">
    <source>
        <dbReference type="PROSITE" id="PS51857"/>
    </source>
</evidence>
<dbReference type="SMART" id="SM00357">
    <property type="entry name" value="CSP"/>
    <property type="match status" value="1"/>
</dbReference>
<dbReference type="InterPro" id="IPR012340">
    <property type="entry name" value="NA-bd_OB-fold"/>
</dbReference>
<dbReference type="PANTHER" id="PTHR46109">
    <property type="entry name" value="PROTEIN LIN-28"/>
    <property type="match status" value="1"/>
</dbReference>
<comment type="caution">
    <text evidence="4">The sequence shown here is derived from an EMBL/GenBank/DDBJ whole genome shotgun (WGS) entry which is preliminary data.</text>
</comment>
<dbReference type="PROSITE" id="PS51857">
    <property type="entry name" value="CSD_2"/>
    <property type="match status" value="1"/>
</dbReference>
<evidence type="ECO:0000256" key="2">
    <source>
        <dbReference type="ARBA" id="ARBA00022490"/>
    </source>
</evidence>
<dbReference type="RefSeq" id="WP_042733534.1">
    <property type="nucleotide sequence ID" value="NZ_JAUSWP010000001.1"/>
</dbReference>
<dbReference type="PRINTS" id="PR00050">
    <property type="entry name" value="COLDSHOCK"/>
</dbReference>
<keyword evidence="2" id="KW-0963">Cytoplasm</keyword>
<comment type="subcellular location">
    <subcellularLocation>
        <location evidence="1">Cytoplasm</location>
    </subcellularLocation>
</comment>
<dbReference type="PIRSF" id="PIRSF002599">
    <property type="entry name" value="Cold_shock_A"/>
    <property type="match status" value="1"/>
</dbReference>
<evidence type="ECO:0000256" key="1">
    <source>
        <dbReference type="ARBA" id="ARBA00004496"/>
    </source>
</evidence>
<dbReference type="InterPro" id="IPR012156">
    <property type="entry name" value="Cold_shock_CspA"/>
</dbReference>
<keyword evidence="5" id="KW-1185">Reference proteome</keyword>